<dbReference type="Proteomes" id="UP001176806">
    <property type="component" value="Unassembled WGS sequence"/>
</dbReference>
<proteinExistence type="predicted"/>
<accession>A0ABT8WNX7</accession>
<organism evidence="1 2">
    <name type="scientific">Flavivirga jejuensis</name>
    <dbReference type="NCBI Taxonomy" id="870487"/>
    <lineage>
        <taxon>Bacteria</taxon>
        <taxon>Pseudomonadati</taxon>
        <taxon>Bacteroidota</taxon>
        <taxon>Flavobacteriia</taxon>
        <taxon>Flavobacteriales</taxon>
        <taxon>Flavobacteriaceae</taxon>
        <taxon>Flavivirga</taxon>
    </lineage>
</organism>
<evidence type="ECO:0000313" key="1">
    <source>
        <dbReference type="EMBL" id="MDO5974850.1"/>
    </source>
</evidence>
<evidence type="ECO:0000313" key="2">
    <source>
        <dbReference type="Proteomes" id="UP001176806"/>
    </source>
</evidence>
<dbReference type="EMBL" id="JAUOEL010000004">
    <property type="protein sequence ID" value="MDO5974850.1"/>
    <property type="molecule type" value="Genomic_DNA"/>
</dbReference>
<protein>
    <recommendedName>
        <fullName evidence="3">DUF4304 domain-containing protein</fullName>
    </recommendedName>
</protein>
<name>A0ABT8WNX7_9FLAO</name>
<comment type="caution">
    <text evidence="1">The sequence shown here is derived from an EMBL/GenBank/DDBJ whole genome shotgun (WGS) entry which is preliminary data.</text>
</comment>
<dbReference type="RefSeq" id="WP_303301992.1">
    <property type="nucleotide sequence ID" value="NZ_BAABDA010000029.1"/>
</dbReference>
<reference evidence="1" key="1">
    <citation type="submission" date="2023-07" db="EMBL/GenBank/DDBJ databases">
        <title>Two novel species in the genus Flavivirga.</title>
        <authorList>
            <person name="Kwon K."/>
        </authorList>
    </citation>
    <scope>NUCLEOTIDE SEQUENCE</scope>
    <source>
        <strain evidence="1">KACC 14158</strain>
    </source>
</reference>
<sequence>MVRLGELERHLDKKVKAFLKPKGFKKKDDEFVVDSMLGGNTVGVIVTHYNTAGNWLNFSATVGANLCDKTYGDFHQQTEGYRNDSYSPLIATLTKLKSVPHPYKDEVMTLDDADQVLENFYLDYEKYIGPFFEKYNSLEAIEQYMNRNFELEGYYLSPIFKAQTGIILAYLVGRKDLGILLEGYISSWRKLTTVERQFQAKTQELKQLKEFLENRSLT</sequence>
<keyword evidence="2" id="KW-1185">Reference proteome</keyword>
<evidence type="ECO:0008006" key="3">
    <source>
        <dbReference type="Google" id="ProtNLM"/>
    </source>
</evidence>
<gene>
    <name evidence="1" type="ORF">Q4Q40_11695</name>
</gene>